<dbReference type="InterPro" id="IPR036388">
    <property type="entry name" value="WH-like_DNA-bd_sf"/>
</dbReference>
<feature type="region of interest" description="Disordered" evidence="4">
    <location>
        <begin position="1"/>
        <end position="23"/>
    </location>
</feature>
<evidence type="ECO:0000313" key="7">
    <source>
        <dbReference type="Proteomes" id="UP000242957"/>
    </source>
</evidence>
<dbReference type="Pfam" id="PF00196">
    <property type="entry name" value="GerE"/>
    <property type="match status" value="1"/>
</dbReference>
<dbReference type="InterPro" id="IPR041617">
    <property type="entry name" value="TPR_MalT"/>
</dbReference>
<dbReference type="AlphaFoldDB" id="A0A1G9YNZ3"/>
<evidence type="ECO:0000256" key="4">
    <source>
        <dbReference type="SAM" id="MobiDB-lite"/>
    </source>
</evidence>
<dbReference type="PANTHER" id="PTHR44688">
    <property type="entry name" value="DNA-BINDING TRANSCRIPTIONAL ACTIVATOR DEVR_DOSR"/>
    <property type="match status" value="1"/>
</dbReference>
<dbReference type="Gene3D" id="3.40.50.300">
    <property type="entry name" value="P-loop containing nucleotide triphosphate hydrolases"/>
    <property type="match status" value="1"/>
</dbReference>
<gene>
    <name evidence="6" type="ORF">SAMN05216193_101141</name>
</gene>
<dbReference type="Gene3D" id="1.10.10.10">
    <property type="entry name" value="Winged helix-like DNA-binding domain superfamily/Winged helix DNA-binding domain"/>
    <property type="match status" value="1"/>
</dbReference>
<name>A0A1G9YNZ3_9PSED</name>
<dbReference type="OrthoDB" id="1123107at2"/>
<reference evidence="7" key="1">
    <citation type="submission" date="2016-10" db="EMBL/GenBank/DDBJ databases">
        <authorList>
            <person name="Varghese N."/>
            <person name="Submissions S."/>
        </authorList>
    </citation>
    <scope>NUCLEOTIDE SEQUENCE [LARGE SCALE GENOMIC DNA]</scope>
    <source>
        <strain evidence="7">JCM 21621</strain>
    </source>
</reference>
<dbReference type="Pfam" id="PF17874">
    <property type="entry name" value="TPR_MalT"/>
    <property type="match status" value="1"/>
</dbReference>
<sequence length="888" mass="97993">MTNSTAPTPPASARLRRTKLQPPPVRSAALQRADLLARIREGAAARLILVHAPAGFGKSTIMRQAFETLPAAGRAVAWLTLDDADNDAARFVSHLVGALQDIAPELAISAHEVPGAIDLADQLVALSQPFTLFLDDFEALRNPTVLALVRQVADDLPAHGQLLIGSRRLPDIGLGRFRAHGELLEISAADLRFSAAETADFLRRHRGLALDDEQLQRLQQRTEGWVTALWLVSLALQGGADAERFIETFDGTNAALGDYLLEDVLARQPQELRDFLIRSSLLDELCAPLCDHVLQRDDSAALLARTEQAQLFLIPQDNERRWYRYHPLFREFLRNQLRQASARDLPALHRRASDWYAEQQRPVPAIEHALRSGDTAQTLALLEAHAESLLWQGRTRLLARWFETPALNDRLLQHPQLLLTRAWGLGFSPYPTQAMQMLRRLPEPDTGAPGDTALRGQAEAVQAFVCAMTDDIHQATQRWQHCLQLLSPEQAFAYGILVDSYGFCLTAANRFDEAQAFLERGSRIRLNSGNSFIVTMAQGLLALIEIARGQLRSAVARLRNALASDGPQSVRYLSGSVLAVTVLAEALYERDELAEAERLLNLYLPMVRDSVSPDHLIASYLTLSRIARLAGDSERADLLLAELEGLGHGKAQPRLVASARLEHARIALLQGSLQNAAALLDKAGEARVWAPYQGLAMHSNDIDSPLLGRIRLDLHGGRTRQAVETARQALEEAHDQQRQRRALKLQILLGQALCAGGEEAEGRRHLLDALQFAASEGFVRTFADEGPALLAVLAQLRGSRMPDAAKALLERLLAGHGEPPLAEGVEPLTEKELRVLRLSAEGLRNREIAERLFVSETTVRTHLRNINTKLGSHSRTHAVAIARQCGWL</sequence>
<evidence type="ECO:0000313" key="6">
    <source>
        <dbReference type="EMBL" id="SDN10712.1"/>
    </source>
</evidence>
<evidence type="ECO:0000259" key="5">
    <source>
        <dbReference type="PROSITE" id="PS50043"/>
    </source>
</evidence>
<keyword evidence="7" id="KW-1185">Reference proteome</keyword>
<dbReference type="Gene3D" id="1.25.40.10">
    <property type="entry name" value="Tetratricopeptide repeat domain"/>
    <property type="match status" value="1"/>
</dbReference>
<dbReference type="PROSITE" id="PS50043">
    <property type="entry name" value="HTH_LUXR_2"/>
    <property type="match status" value="1"/>
</dbReference>
<dbReference type="RefSeq" id="WP_084313155.1">
    <property type="nucleotide sequence ID" value="NZ_FNIJ01000001.1"/>
</dbReference>
<dbReference type="GO" id="GO:0003677">
    <property type="term" value="F:DNA binding"/>
    <property type="evidence" value="ECO:0007669"/>
    <property type="project" value="UniProtKB-KW"/>
</dbReference>
<protein>
    <submittedName>
        <fullName evidence="6">LuxR family transcriptional regulator, maltose regulon positive regulatory protein</fullName>
    </submittedName>
</protein>
<dbReference type="InterPro" id="IPR011990">
    <property type="entry name" value="TPR-like_helical_dom_sf"/>
</dbReference>
<dbReference type="InterPro" id="IPR000792">
    <property type="entry name" value="Tscrpt_reg_LuxR_C"/>
</dbReference>
<dbReference type="Proteomes" id="UP000242957">
    <property type="component" value="Unassembled WGS sequence"/>
</dbReference>
<dbReference type="InterPro" id="IPR059106">
    <property type="entry name" value="WHD_MalT"/>
</dbReference>
<evidence type="ECO:0000256" key="2">
    <source>
        <dbReference type="ARBA" id="ARBA00023125"/>
    </source>
</evidence>
<keyword evidence="2" id="KW-0238">DNA-binding</keyword>
<dbReference type="STRING" id="198616.SAMN05216193_101141"/>
<accession>A0A1G9YNZ3</accession>
<dbReference type="PROSITE" id="PS00622">
    <property type="entry name" value="HTH_LUXR_1"/>
    <property type="match status" value="1"/>
</dbReference>
<dbReference type="SMART" id="SM00421">
    <property type="entry name" value="HTH_LUXR"/>
    <property type="match status" value="1"/>
</dbReference>
<keyword evidence="1" id="KW-0805">Transcription regulation</keyword>
<organism evidence="6 7">
    <name type="scientific">Pseudomonas jinjuensis</name>
    <dbReference type="NCBI Taxonomy" id="198616"/>
    <lineage>
        <taxon>Bacteria</taxon>
        <taxon>Pseudomonadati</taxon>
        <taxon>Pseudomonadota</taxon>
        <taxon>Gammaproteobacteria</taxon>
        <taxon>Pseudomonadales</taxon>
        <taxon>Pseudomonadaceae</taxon>
        <taxon>Pseudomonas</taxon>
    </lineage>
</organism>
<dbReference type="InterPro" id="IPR016032">
    <property type="entry name" value="Sig_transdc_resp-reg_C-effctor"/>
</dbReference>
<dbReference type="SUPFAM" id="SSF46894">
    <property type="entry name" value="C-terminal effector domain of the bipartite response regulators"/>
    <property type="match status" value="1"/>
</dbReference>
<evidence type="ECO:0000256" key="3">
    <source>
        <dbReference type="ARBA" id="ARBA00023163"/>
    </source>
</evidence>
<dbReference type="SUPFAM" id="SSF48452">
    <property type="entry name" value="TPR-like"/>
    <property type="match status" value="2"/>
</dbReference>
<dbReference type="PANTHER" id="PTHR44688:SF16">
    <property type="entry name" value="DNA-BINDING TRANSCRIPTIONAL ACTIVATOR DEVR_DOSR"/>
    <property type="match status" value="1"/>
</dbReference>
<evidence type="ECO:0000256" key="1">
    <source>
        <dbReference type="ARBA" id="ARBA00023015"/>
    </source>
</evidence>
<dbReference type="SUPFAM" id="SSF52540">
    <property type="entry name" value="P-loop containing nucleoside triphosphate hydrolases"/>
    <property type="match status" value="1"/>
</dbReference>
<dbReference type="InterPro" id="IPR027417">
    <property type="entry name" value="P-loop_NTPase"/>
</dbReference>
<dbReference type="CDD" id="cd06170">
    <property type="entry name" value="LuxR_C_like"/>
    <property type="match status" value="1"/>
</dbReference>
<proteinExistence type="predicted"/>
<dbReference type="Pfam" id="PF25873">
    <property type="entry name" value="WHD_MalT"/>
    <property type="match status" value="1"/>
</dbReference>
<keyword evidence="3" id="KW-0804">Transcription</keyword>
<dbReference type="PRINTS" id="PR00038">
    <property type="entry name" value="HTHLUXR"/>
</dbReference>
<dbReference type="GO" id="GO:0006355">
    <property type="term" value="P:regulation of DNA-templated transcription"/>
    <property type="evidence" value="ECO:0007669"/>
    <property type="project" value="InterPro"/>
</dbReference>
<feature type="domain" description="HTH luxR-type" evidence="5">
    <location>
        <begin position="821"/>
        <end position="886"/>
    </location>
</feature>
<dbReference type="EMBL" id="FNIJ01000001">
    <property type="protein sequence ID" value="SDN10712.1"/>
    <property type="molecule type" value="Genomic_DNA"/>
</dbReference>